<comment type="caution">
    <text evidence="11">The sequence shown here is derived from an EMBL/GenBank/DDBJ whole genome shotgun (WGS) entry which is preliminary data.</text>
</comment>
<keyword evidence="12" id="KW-1185">Reference proteome</keyword>
<evidence type="ECO:0000256" key="7">
    <source>
        <dbReference type="ARBA" id="ARBA00047761"/>
    </source>
</evidence>
<keyword evidence="3" id="KW-0479">Metal-binding</keyword>
<evidence type="ECO:0000313" key="11">
    <source>
        <dbReference type="EMBL" id="CAJ0587218.1"/>
    </source>
</evidence>
<gene>
    <name evidence="11" type="ORF">MSPICULIGERA_LOCUS25195</name>
</gene>
<dbReference type="GO" id="GO:0005634">
    <property type="term" value="C:nucleus"/>
    <property type="evidence" value="ECO:0007669"/>
    <property type="project" value="TreeGrafter"/>
</dbReference>
<evidence type="ECO:0000256" key="4">
    <source>
        <dbReference type="ARBA" id="ARBA00022801"/>
    </source>
</evidence>
<organism evidence="11 12">
    <name type="scientific">Mesorhabditis spiculigera</name>
    <dbReference type="NCBI Taxonomy" id="96644"/>
    <lineage>
        <taxon>Eukaryota</taxon>
        <taxon>Metazoa</taxon>
        <taxon>Ecdysozoa</taxon>
        <taxon>Nematoda</taxon>
        <taxon>Chromadorea</taxon>
        <taxon>Rhabditida</taxon>
        <taxon>Rhabditina</taxon>
        <taxon>Rhabditomorpha</taxon>
        <taxon>Rhabditoidea</taxon>
        <taxon>Rhabditidae</taxon>
        <taxon>Mesorhabditinae</taxon>
        <taxon>Mesorhabditis</taxon>
    </lineage>
</organism>
<evidence type="ECO:0000313" key="12">
    <source>
        <dbReference type="Proteomes" id="UP001177023"/>
    </source>
</evidence>
<comment type="cofactor">
    <cofactor evidence="1">
        <name>Mn(2+)</name>
        <dbReference type="ChEBI" id="CHEBI:29035"/>
    </cofactor>
</comment>
<dbReference type="InterPro" id="IPR006186">
    <property type="entry name" value="Ser/Thr-sp_prot-phosphatase"/>
</dbReference>
<evidence type="ECO:0000256" key="9">
    <source>
        <dbReference type="SAM" id="Phobius"/>
    </source>
</evidence>
<evidence type="ECO:0000256" key="6">
    <source>
        <dbReference type="ARBA" id="ARBA00023211"/>
    </source>
</evidence>
<dbReference type="EMBL" id="CATQJA010002709">
    <property type="protein sequence ID" value="CAJ0587218.1"/>
    <property type="molecule type" value="Genomic_DNA"/>
</dbReference>
<dbReference type="PANTHER" id="PTHR11668">
    <property type="entry name" value="SERINE/THREONINE PROTEIN PHOSPHATASE"/>
    <property type="match status" value="1"/>
</dbReference>
<feature type="domain" description="Serine/threonine specific protein phosphatases" evidence="10">
    <location>
        <begin position="72"/>
        <end position="334"/>
    </location>
</feature>
<dbReference type="GO" id="GO:0005737">
    <property type="term" value="C:cytoplasm"/>
    <property type="evidence" value="ECO:0007669"/>
    <property type="project" value="TreeGrafter"/>
</dbReference>
<evidence type="ECO:0000256" key="3">
    <source>
        <dbReference type="ARBA" id="ARBA00022723"/>
    </source>
</evidence>
<dbReference type="GO" id="GO:0004722">
    <property type="term" value="F:protein serine/threonine phosphatase activity"/>
    <property type="evidence" value="ECO:0007669"/>
    <property type="project" value="UniProtKB-EC"/>
</dbReference>
<dbReference type="Gene3D" id="3.60.21.10">
    <property type="match status" value="1"/>
</dbReference>
<keyword evidence="9" id="KW-0472">Membrane</keyword>
<dbReference type="InterPro" id="IPR050341">
    <property type="entry name" value="PP1_catalytic_subunit"/>
</dbReference>
<dbReference type="SUPFAM" id="SSF56300">
    <property type="entry name" value="Metallo-dependent phosphatases"/>
    <property type="match status" value="1"/>
</dbReference>
<dbReference type="GO" id="GO:0046872">
    <property type="term" value="F:metal ion binding"/>
    <property type="evidence" value="ECO:0007669"/>
    <property type="project" value="UniProtKB-KW"/>
</dbReference>
<name>A0AA36DHA0_9BILA</name>
<dbReference type="Proteomes" id="UP001177023">
    <property type="component" value="Unassembled WGS sequence"/>
</dbReference>
<dbReference type="PANTHER" id="PTHR11668:SF300">
    <property type="entry name" value="SERINE_THREONINE-PROTEIN PHOSPHATASE"/>
    <property type="match status" value="1"/>
</dbReference>
<sequence length="368" mass="40143">MAKDLLEAKIGDVLQVEYSCEAPSNPDAWLEAVKGSEECTAEAPSDPDMIERKELPVGCNEFPEEPEAPPSAKKEVAKNILTKLADHRWIWEEAAERALCTFVTAWRIFKAYSTMAAEGTSILFLGSVGLNGSLAALVLVAAAVVAHPANVFYISGAYETPMKTKKSWFPEAFTTGGRDKEVCIAVDAFFASLPLFAFIDERLLAMHGGPCPALTAKDIREGFDPTGDMKTYLRLGTIFSEPAYSISKYSDMSPAVPGYLFGPQAIEETLEKLGANFIIRAHQKMMTGASFYGDWLISLCSAWAGDEGDPIAMGAVLRYDGEASFTMVHFIPKGIFHPTQRHFERAVNAALVAENPFPGVYQGSQLRC</sequence>
<keyword evidence="5" id="KW-0904">Protein phosphatase</keyword>
<keyword evidence="9" id="KW-1133">Transmembrane helix</keyword>
<keyword evidence="9" id="KW-0812">Transmembrane</keyword>
<dbReference type="AlphaFoldDB" id="A0AA36DHA0"/>
<accession>A0AA36DHA0</accession>
<evidence type="ECO:0000256" key="8">
    <source>
        <dbReference type="ARBA" id="ARBA00048336"/>
    </source>
</evidence>
<proteinExistence type="predicted"/>
<protein>
    <recommendedName>
        <fullName evidence="2">protein-serine/threonine phosphatase</fullName>
        <ecNumber evidence="2">3.1.3.16</ecNumber>
    </recommendedName>
</protein>
<keyword evidence="4" id="KW-0378">Hydrolase</keyword>
<evidence type="ECO:0000259" key="10">
    <source>
        <dbReference type="SMART" id="SM00156"/>
    </source>
</evidence>
<dbReference type="PRINTS" id="PR00114">
    <property type="entry name" value="STPHPHTASE"/>
</dbReference>
<comment type="catalytic activity">
    <reaction evidence="8">
        <text>O-phospho-L-threonyl-[protein] + H2O = L-threonyl-[protein] + phosphate</text>
        <dbReference type="Rhea" id="RHEA:47004"/>
        <dbReference type="Rhea" id="RHEA-COMP:11060"/>
        <dbReference type="Rhea" id="RHEA-COMP:11605"/>
        <dbReference type="ChEBI" id="CHEBI:15377"/>
        <dbReference type="ChEBI" id="CHEBI:30013"/>
        <dbReference type="ChEBI" id="CHEBI:43474"/>
        <dbReference type="ChEBI" id="CHEBI:61977"/>
        <dbReference type="EC" id="3.1.3.16"/>
    </reaction>
</comment>
<evidence type="ECO:0000256" key="5">
    <source>
        <dbReference type="ARBA" id="ARBA00022912"/>
    </source>
</evidence>
<evidence type="ECO:0000256" key="2">
    <source>
        <dbReference type="ARBA" id="ARBA00013081"/>
    </source>
</evidence>
<dbReference type="InterPro" id="IPR029052">
    <property type="entry name" value="Metallo-depent_PP-like"/>
</dbReference>
<comment type="catalytic activity">
    <reaction evidence="7">
        <text>O-phospho-L-seryl-[protein] + H2O = L-seryl-[protein] + phosphate</text>
        <dbReference type="Rhea" id="RHEA:20629"/>
        <dbReference type="Rhea" id="RHEA-COMP:9863"/>
        <dbReference type="Rhea" id="RHEA-COMP:11604"/>
        <dbReference type="ChEBI" id="CHEBI:15377"/>
        <dbReference type="ChEBI" id="CHEBI:29999"/>
        <dbReference type="ChEBI" id="CHEBI:43474"/>
        <dbReference type="ChEBI" id="CHEBI:83421"/>
        <dbReference type="EC" id="3.1.3.16"/>
    </reaction>
</comment>
<dbReference type="SMART" id="SM00156">
    <property type="entry name" value="PP2Ac"/>
    <property type="match status" value="1"/>
</dbReference>
<feature type="non-terminal residue" evidence="11">
    <location>
        <position position="368"/>
    </location>
</feature>
<evidence type="ECO:0000256" key="1">
    <source>
        <dbReference type="ARBA" id="ARBA00001936"/>
    </source>
</evidence>
<keyword evidence="6" id="KW-0464">Manganese</keyword>
<feature type="transmembrane region" description="Helical" evidence="9">
    <location>
        <begin position="122"/>
        <end position="145"/>
    </location>
</feature>
<reference evidence="11" key="1">
    <citation type="submission" date="2023-06" db="EMBL/GenBank/DDBJ databases">
        <authorList>
            <person name="Delattre M."/>
        </authorList>
    </citation>
    <scope>NUCLEOTIDE SEQUENCE</scope>
    <source>
        <strain evidence="11">AF72</strain>
    </source>
</reference>
<dbReference type="EC" id="3.1.3.16" evidence="2"/>